<dbReference type="Gene3D" id="3.40.1280.10">
    <property type="match status" value="1"/>
</dbReference>
<dbReference type="GO" id="GO:0016423">
    <property type="term" value="F:tRNA (guanine) methyltransferase activity"/>
    <property type="evidence" value="ECO:0007669"/>
    <property type="project" value="TreeGrafter"/>
</dbReference>
<dbReference type="InterPro" id="IPR045330">
    <property type="entry name" value="TRM3/TARBP1"/>
</dbReference>
<gene>
    <name evidence="4" type="ORF">NT6N_11140</name>
</gene>
<name>A0AAT9FJC4_9BACT</name>
<evidence type="ECO:0000259" key="3">
    <source>
        <dbReference type="Pfam" id="PF00588"/>
    </source>
</evidence>
<accession>A0AAT9FJC4</accession>
<feature type="domain" description="tRNA/rRNA methyltransferase SpoU type" evidence="3">
    <location>
        <begin position="24"/>
        <end position="160"/>
    </location>
</feature>
<dbReference type="KEGG" id="osu:NT6N_11140"/>
<evidence type="ECO:0000256" key="1">
    <source>
        <dbReference type="ARBA" id="ARBA00022603"/>
    </source>
</evidence>
<dbReference type="EMBL" id="AP026866">
    <property type="protein sequence ID" value="BDS06074.1"/>
    <property type="molecule type" value="Genomic_DNA"/>
</dbReference>
<protein>
    <recommendedName>
        <fullName evidence="3">tRNA/rRNA methyltransferase SpoU type domain-containing protein</fullName>
    </recommendedName>
</protein>
<proteinExistence type="predicted"/>
<dbReference type="PANTHER" id="PTHR12029:SF11">
    <property type="entry name" value="METHYLTRANSFERASE TARBP1-RELATED"/>
    <property type="match status" value="1"/>
</dbReference>
<dbReference type="GO" id="GO:0030488">
    <property type="term" value="P:tRNA methylation"/>
    <property type="evidence" value="ECO:0007669"/>
    <property type="project" value="TreeGrafter"/>
</dbReference>
<organism evidence="4">
    <name type="scientific">Oceaniferula spumae</name>
    <dbReference type="NCBI Taxonomy" id="2979115"/>
    <lineage>
        <taxon>Bacteria</taxon>
        <taxon>Pseudomonadati</taxon>
        <taxon>Verrucomicrobiota</taxon>
        <taxon>Verrucomicrobiia</taxon>
        <taxon>Verrucomicrobiales</taxon>
        <taxon>Verrucomicrobiaceae</taxon>
        <taxon>Oceaniferula</taxon>
    </lineage>
</organism>
<evidence type="ECO:0000313" key="4">
    <source>
        <dbReference type="EMBL" id="BDS06074.1"/>
    </source>
</evidence>
<keyword evidence="2" id="KW-0808">Transferase</keyword>
<dbReference type="SUPFAM" id="SSF75217">
    <property type="entry name" value="alpha/beta knot"/>
    <property type="match status" value="1"/>
</dbReference>
<dbReference type="Pfam" id="PF00588">
    <property type="entry name" value="SpoU_methylase"/>
    <property type="match status" value="1"/>
</dbReference>
<dbReference type="InterPro" id="IPR001537">
    <property type="entry name" value="SpoU_MeTrfase"/>
</dbReference>
<reference evidence="4" key="1">
    <citation type="submission" date="2024-07" db="EMBL/GenBank/DDBJ databases">
        <title>Complete genome sequence of Verrucomicrobiaceae bacterium NT6N.</title>
        <authorList>
            <person name="Huang C."/>
            <person name="Takami H."/>
            <person name="Hamasaki K."/>
        </authorList>
    </citation>
    <scope>NUCLEOTIDE SEQUENCE</scope>
    <source>
        <strain evidence="4">NT6N</strain>
    </source>
</reference>
<dbReference type="InterPro" id="IPR029026">
    <property type="entry name" value="tRNA_m1G_MTases_N"/>
</dbReference>
<dbReference type="AlphaFoldDB" id="A0AAT9FJC4"/>
<keyword evidence="1" id="KW-0489">Methyltransferase</keyword>
<sequence>MSESFKFEHIRHKPPAELTIARPFIIACSPLRTHANLSTIIRTAGCCGITQVIATGNAKVNPKIARDGTDNVTITAYRTLLPALKKLKLEGYSLVGLEQTTHSTPLADFSFPHRTVLVIGSEREGLNQETLDLLDAVVEIPVWGLPYSYNVATATSICMHSYCAQYPAG</sequence>
<evidence type="ECO:0000256" key="2">
    <source>
        <dbReference type="ARBA" id="ARBA00022679"/>
    </source>
</evidence>
<dbReference type="InterPro" id="IPR029028">
    <property type="entry name" value="Alpha/beta_knot_MTases"/>
</dbReference>
<dbReference type="PANTHER" id="PTHR12029">
    <property type="entry name" value="RNA METHYLTRANSFERASE"/>
    <property type="match status" value="1"/>
</dbReference>
<dbReference type="GO" id="GO:0003723">
    <property type="term" value="F:RNA binding"/>
    <property type="evidence" value="ECO:0007669"/>
    <property type="project" value="InterPro"/>
</dbReference>